<evidence type="ECO:0000256" key="1">
    <source>
        <dbReference type="SAM" id="MobiDB-lite"/>
    </source>
</evidence>
<dbReference type="InterPro" id="IPR015019">
    <property type="entry name" value="LAMTOR3"/>
</dbReference>
<dbReference type="OrthoDB" id="271039at2759"/>
<protein>
    <submittedName>
        <fullName evidence="2">Uncharacterized protein</fullName>
    </submittedName>
</protein>
<dbReference type="AlphaFoldDB" id="S9UDQ6"/>
<proteinExistence type="predicted"/>
<name>S9UDQ6_9TRYP</name>
<dbReference type="GO" id="GO:0032006">
    <property type="term" value="P:regulation of TOR signaling"/>
    <property type="evidence" value="ECO:0007669"/>
    <property type="project" value="InterPro"/>
</dbReference>
<sequence>MEEPSTAQPLILQYYNRLINMRLLSQVVVSDKQGKTILCCFGEPQPSRSDADSELSGGGGNDGEEDMPIESNVVLSGVSTFQMLDQLHLGAPKYISAQYRDTVVVQTMDDTVMLTLIGHRSQGHFVGGLLALLPQMKSNRAYEDLINQVKACFAY</sequence>
<dbReference type="Proteomes" id="UP000015354">
    <property type="component" value="Unassembled WGS sequence"/>
</dbReference>
<comment type="caution">
    <text evidence="2">The sequence shown here is derived from an EMBL/GenBank/DDBJ whole genome shotgun (WGS) entry which is preliminary data.</text>
</comment>
<evidence type="ECO:0000313" key="2">
    <source>
        <dbReference type="EMBL" id="EPY26874.1"/>
    </source>
</evidence>
<evidence type="ECO:0000313" key="3">
    <source>
        <dbReference type="EMBL" id="EPY33868.1"/>
    </source>
</evidence>
<reference evidence="2" key="2">
    <citation type="submission" date="2013-03" db="EMBL/GenBank/DDBJ databases">
        <authorList>
            <person name="Motta M.C.M."/>
            <person name="Martins A.C.A."/>
            <person name="Preta C.M.C.C."/>
            <person name="Silva R."/>
            <person name="de Souza S.S."/>
            <person name="Klein C.C."/>
            <person name="de Almeida L.G.P."/>
            <person name="Cunha O.L."/>
            <person name="Colabardini A.C."/>
            <person name="Lima B.A."/>
            <person name="Machado C.R."/>
            <person name="Soares C.M.A."/>
            <person name="de Menezes C.B.A."/>
            <person name="Bartolomeu D.C."/>
            <person name="Grisard E.C."/>
            <person name="Fantinatti-Garboggini F."/>
            <person name="Rodrigues-Luiz G.F."/>
            <person name="Wagner G."/>
            <person name="Goldman G.H."/>
            <person name="Fietto J.L.R."/>
            <person name="Ciapina L.P."/>
            <person name="Brocchi M."/>
            <person name="Elias M.C."/>
            <person name="Goldman M.H.S."/>
            <person name="Sagot M.-F."/>
            <person name="Pereira M."/>
            <person name="Stoco P.H."/>
            <person name="Teixeira S.M.R."/>
            <person name="de Mendonca-Neto R.P."/>
            <person name="Maciel T.E.F."/>
            <person name="Mendes T.A.O."/>
            <person name="Urmenyi T.P."/>
            <person name="Teixeira M.M.G."/>
            <person name="de Camargo E.F.P."/>
            <person name="de Sousa W."/>
            <person name="Schenkman S."/>
            <person name="de Vasconcelos A.T.R."/>
        </authorList>
    </citation>
    <scope>NUCLEOTIDE SEQUENCE</scope>
</reference>
<organism evidence="2 4">
    <name type="scientific">Strigomonas culicis</name>
    <dbReference type="NCBI Taxonomy" id="28005"/>
    <lineage>
        <taxon>Eukaryota</taxon>
        <taxon>Discoba</taxon>
        <taxon>Euglenozoa</taxon>
        <taxon>Kinetoplastea</taxon>
        <taxon>Metakinetoplastina</taxon>
        <taxon>Trypanosomatida</taxon>
        <taxon>Trypanosomatidae</taxon>
        <taxon>Strigomonadinae</taxon>
        <taxon>Strigomonas</taxon>
    </lineage>
</organism>
<evidence type="ECO:0000313" key="4">
    <source>
        <dbReference type="Proteomes" id="UP000015354"/>
    </source>
</evidence>
<dbReference type="Gene3D" id="3.30.450.30">
    <property type="entry name" value="Dynein light chain 2a, cytoplasmic"/>
    <property type="match status" value="1"/>
</dbReference>
<dbReference type="Pfam" id="PF08923">
    <property type="entry name" value="MAPKK1_Int"/>
    <property type="match status" value="1"/>
</dbReference>
<reference evidence="2 4" key="1">
    <citation type="journal article" date="2013" name="PLoS ONE">
        <title>Predicting the Proteins of Angomonas deanei, Strigomonas culicis and Their Respective Endosymbionts Reveals New Aspects of the Trypanosomatidae Family.</title>
        <authorList>
            <person name="Motta M.C."/>
            <person name="Martins A.C."/>
            <person name="de Souza S.S."/>
            <person name="Catta-Preta C.M."/>
            <person name="Silva R."/>
            <person name="Klein C.C."/>
            <person name="de Almeida L.G."/>
            <person name="de Lima Cunha O."/>
            <person name="Ciapina L.P."/>
            <person name="Brocchi M."/>
            <person name="Colabardini A.C."/>
            <person name="de Araujo Lima B."/>
            <person name="Machado C.R."/>
            <person name="de Almeida Soares C.M."/>
            <person name="Probst C.M."/>
            <person name="de Menezes C.B."/>
            <person name="Thompson C.E."/>
            <person name="Bartholomeu D.C."/>
            <person name="Gradia D.F."/>
            <person name="Pavoni D.P."/>
            <person name="Grisard E.C."/>
            <person name="Fantinatti-Garboggini F."/>
            <person name="Marchini F.K."/>
            <person name="Rodrigues-Luiz G.F."/>
            <person name="Wagner G."/>
            <person name="Goldman G.H."/>
            <person name="Fietto J.L."/>
            <person name="Elias M.C."/>
            <person name="Goldman M.H."/>
            <person name="Sagot M.F."/>
            <person name="Pereira M."/>
            <person name="Stoco P.H."/>
            <person name="de Mendonca-Neto R.P."/>
            <person name="Teixeira S.M."/>
            <person name="Maciel T.E."/>
            <person name="de Oliveira Mendes T.A."/>
            <person name="Urmenyi T.P."/>
            <person name="de Souza W."/>
            <person name="Schenkman S."/>
            <person name="de Vasconcelos A.T."/>
        </authorList>
    </citation>
    <scope>NUCLEOTIDE SEQUENCE [LARGE SCALE GENOMIC DNA]</scope>
</reference>
<accession>S9UDQ6</accession>
<dbReference type="EMBL" id="ATMH01001898">
    <property type="protein sequence ID" value="EPY33868.1"/>
    <property type="molecule type" value="Genomic_DNA"/>
</dbReference>
<gene>
    <name evidence="3" type="ORF">STCU_01898</name>
    <name evidence="2" type="ORF">STCU_06035</name>
</gene>
<keyword evidence="4" id="KW-1185">Reference proteome</keyword>
<feature type="region of interest" description="Disordered" evidence="1">
    <location>
        <begin position="41"/>
        <end position="68"/>
    </location>
</feature>
<dbReference type="EMBL" id="ATMH01006035">
    <property type="protein sequence ID" value="EPY26874.1"/>
    <property type="molecule type" value="Genomic_DNA"/>
</dbReference>